<protein>
    <submittedName>
        <fullName evidence="1">Uncharacterized protein</fullName>
    </submittedName>
</protein>
<evidence type="ECO:0000313" key="1">
    <source>
        <dbReference type="EMBL" id="KAH0465339.1"/>
    </source>
</evidence>
<sequence>MKGKCHLLHLSWMEKHKGSREGNMKTTEGDVRQIDNKIDSRRLINDIRQPLIPFEIEDYSILVERDKRGGLPLFPYDFPDSSAYSSLVTAEATKADEDAKLRPPSFRPISVPIATQCHCVAHTLHKGFYINESYYVSIEIDHVTSFNMYSQDKKQSPYEHARKYFDVSILRISYDLNYTLEKINGEGYLDQVGGPLFNIHHHRCHSRSSNLISQDKIFIVGSYMCRRIAKGCQIGFQVGTGKSSSGRERCG</sequence>
<keyword evidence="2" id="KW-1185">Reference proteome</keyword>
<dbReference type="Proteomes" id="UP000775213">
    <property type="component" value="Unassembled WGS sequence"/>
</dbReference>
<reference evidence="1 2" key="1">
    <citation type="journal article" date="2021" name="Hortic Res">
        <title>Chromosome-scale assembly of the Dendrobium chrysotoxum genome enhances the understanding of orchid evolution.</title>
        <authorList>
            <person name="Zhang Y."/>
            <person name="Zhang G.Q."/>
            <person name="Zhang D."/>
            <person name="Liu X.D."/>
            <person name="Xu X.Y."/>
            <person name="Sun W.H."/>
            <person name="Yu X."/>
            <person name="Zhu X."/>
            <person name="Wang Z.W."/>
            <person name="Zhao X."/>
            <person name="Zhong W.Y."/>
            <person name="Chen H."/>
            <person name="Yin W.L."/>
            <person name="Huang T."/>
            <person name="Niu S.C."/>
            <person name="Liu Z.J."/>
        </authorList>
    </citation>
    <scope>NUCLEOTIDE SEQUENCE [LARGE SCALE GENOMIC DNA]</scope>
    <source>
        <strain evidence="1">Lindl</strain>
    </source>
</reference>
<accession>A0AAV7HB57</accession>
<gene>
    <name evidence="1" type="ORF">IEQ34_005442</name>
</gene>
<name>A0AAV7HB57_DENCH</name>
<organism evidence="1 2">
    <name type="scientific">Dendrobium chrysotoxum</name>
    <name type="common">Orchid</name>
    <dbReference type="NCBI Taxonomy" id="161865"/>
    <lineage>
        <taxon>Eukaryota</taxon>
        <taxon>Viridiplantae</taxon>
        <taxon>Streptophyta</taxon>
        <taxon>Embryophyta</taxon>
        <taxon>Tracheophyta</taxon>
        <taxon>Spermatophyta</taxon>
        <taxon>Magnoliopsida</taxon>
        <taxon>Liliopsida</taxon>
        <taxon>Asparagales</taxon>
        <taxon>Orchidaceae</taxon>
        <taxon>Epidendroideae</taxon>
        <taxon>Malaxideae</taxon>
        <taxon>Dendrobiinae</taxon>
        <taxon>Dendrobium</taxon>
    </lineage>
</organism>
<comment type="caution">
    <text evidence="1">The sequence shown here is derived from an EMBL/GenBank/DDBJ whole genome shotgun (WGS) entry which is preliminary data.</text>
</comment>
<evidence type="ECO:0000313" key="2">
    <source>
        <dbReference type="Proteomes" id="UP000775213"/>
    </source>
</evidence>
<dbReference type="AlphaFoldDB" id="A0AAV7HB57"/>
<dbReference type="EMBL" id="JAGFBR010000006">
    <property type="protein sequence ID" value="KAH0465339.1"/>
    <property type="molecule type" value="Genomic_DNA"/>
</dbReference>
<proteinExistence type="predicted"/>